<keyword evidence="1" id="KW-1133">Transmembrane helix</keyword>
<organism evidence="3 4">
    <name type="scientific">Halomonas cupida</name>
    <dbReference type="NCBI Taxonomy" id="44933"/>
    <lineage>
        <taxon>Bacteria</taxon>
        <taxon>Pseudomonadati</taxon>
        <taxon>Pseudomonadota</taxon>
        <taxon>Gammaproteobacteria</taxon>
        <taxon>Oceanospirillales</taxon>
        <taxon>Halomonadaceae</taxon>
        <taxon>Halomonas</taxon>
    </lineage>
</organism>
<dbReference type="EMBL" id="BJXU01000077">
    <property type="protein sequence ID" value="GEN24162.1"/>
    <property type="molecule type" value="Genomic_DNA"/>
</dbReference>
<dbReference type="EMBL" id="FRCA01000008">
    <property type="protein sequence ID" value="SHM43364.1"/>
    <property type="molecule type" value="Genomic_DNA"/>
</dbReference>
<feature type="transmembrane region" description="Helical" evidence="1">
    <location>
        <begin position="297"/>
        <end position="316"/>
    </location>
</feature>
<keyword evidence="1" id="KW-0472">Membrane</keyword>
<dbReference type="Proteomes" id="UP000321726">
    <property type="component" value="Unassembled WGS sequence"/>
</dbReference>
<sequence>MVVDPHRFGVPAGFVDNRPFILVRAYRFMTETALTEPSAQTHTGPRRDVSVGDTVFTLLGTAHVSAESANEVRELIDSGEFDAVAIELCDARHNNLANPDALADQDLFEIFRQGKAGMVAANLALGAFQQRIAEQSGIEPGAEMRAALEASQRHELPLLLIDRDVGITLKRIYQNVPWWQRTTLISGLLGSVLSRQEVSAEEVEKLKQGDVLESTFSEFAAESETLFTPLISERDRYMVMRLAQQCPPGKFKRVLVVIGAGHLKGMAEHLEGPASAAPEKEIAELESTRPRSRIWKMIPWLITALVLTGFAIGFSRNTGLGWQLVGEWFVINGVLAGVGSLIALAHPVTIIATIFAAPLTSLNPTIGAGFVAAGVELAMRKPKVRDFSLLRHDVTTVKGWWRNRVSRTLLVFIGATIGSAAGTWIAGLKIAGSLLG</sequence>
<accession>A0A1M7IRD6</accession>
<dbReference type="InterPro" id="IPR005230">
    <property type="entry name" value="TraB_bac"/>
</dbReference>
<dbReference type="Proteomes" id="UP000184123">
    <property type="component" value="Unassembled WGS sequence"/>
</dbReference>
<evidence type="ECO:0000313" key="3">
    <source>
        <dbReference type="EMBL" id="SHM43364.1"/>
    </source>
</evidence>
<feature type="transmembrane region" description="Helical" evidence="1">
    <location>
        <begin position="328"/>
        <end position="355"/>
    </location>
</feature>
<dbReference type="PANTHER" id="PTHR21530">
    <property type="entry name" value="PHEROMONE SHUTDOWN PROTEIN"/>
    <property type="match status" value="1"/>
</dbReference>
<dbReference type="STRING" id="44933.SAMN05660971_02955"/>
<feature type="transmembrane region" description="Helical" evidence="1">
    <location>
        <begin position="408"/>
        <end position="427"/>
    </location>
</feature>
<keyword evidence="1" id="KW-0812">Transmembrane</keyword>
<dbReference type="PANTHER" id="PTHR21530:SF7">
    <property type="entry name" value="TRAB DOMAIN-CONTAINING PROTEIN"/>
    <property type="match status" value="1"/>
</dbReference>
<dbReference type="AlphaFoldDB" id="A0A1M7IRD6"/>
<protein>
    <submittedName>
        <fullName evidence="2">Pheromone shutdown protein</fullName>
    </submittedName>
    <submittedName>
        <fullName evidence="3">Pheromone shutdown-related protein TraB</fullName>
    </submittedName>
</protein>
<reference evidence="3 4" key="1">
    <citation type="submission" date="2016-11" db="EMBL/GenBank/DDBJ databases">
        <authorList>
            <person name="Jaros S."/>
            <person name="Januszkiewicz K."/>
            <person name="Wedrychowicz H."/>
        </authorList>
    </citation>
    <scope>NUCLEOTIDE SEQUENCE [LARGE SCALE GENOMIC DNA]</scope>
    <source>
        <strain evidence="3 4">DSM 4740</strain>
    </source>
</reference>
<gene>
    <name evidence="2" type="primary">traB</name>
    <name evidence="2" type="ORF">HCU01_21110</name>
    <name evidence="3" type="ORF">SAMN05660971_02955</name>
</gene>
<dbReference type="NCBIfam" id="TIGR00261">
    <property type="entry name" value="traB"/>
    <property type="match status" value="1"/>
</dbReference>
<feature type="transmembrane region" description="Helical" evidence="1">
    <location>
        <begin position="361"/>
        <end position="379"/>
    </location>
</feature>
<proteinExistence type="predicted"/>
<evidence type="ECO:0000256" key="1">
    <source>
        <dbReference type="SAM" id="Phobius"/>
    </source>
</evidence>
<evidence type="ECO:0000313" key="2">
    <source>
        <dbReference type="EMBL" id="GEN24162.1"/>
    </source>
</evidence>
<dbReference type="InterPro" id="IPR002816">
    <property type="entry name" value="TraB/PrgY/GumN_fam"/>
</dbReference>
<name>A0A1M7IRD6_9GAMM</name>
<keyword evidence="5" id="KW-1185">Reference proteome</keyword>
<dbReference type="Pfam" id="PF01963">
    <property type="entry name" value="TraB_PrgY_gumN"/>
    <property type="match status" value="1"/>
</dbReference>
<dbReference type="CDD" id="cd14726">
    <property type="entry name" value="TraB_PrgY-like"/>
    <property type="match status" value="1"/>
</dbReference>
<evidence type="ECO:0000313" key="5">
    <source>
        <dbReference type="Proteomes" id="UP000321726"/>
    </source>
</evidence>
<dbReference type="InterPro" id="IPR046345">
    <property type="entry name" value="TraB_PrgY-like"/>
</dbReference>
<evidence type="ECO:0000313" key="4">
    <source>
        <dbReference type="Proteomes" id="UP000184123"/>
    </source>
</evidence>
<reference evidence="2 5" key="2">
    <citation type="submission" date="2019-07" db="EMBL/GenBank/DDBJ databases">
        <title>Whole genome shotgun sequence of Halomonas cupida NBRC 102219.</title>
        <authorList>
            <person name="Hosoyama A."/>
            <person name="Uohara A."/>
            <person name="Ohji S."/>
            <person name="Ichikawa N."/>
        </authorList>
    </citation>
    <scope>NUCLEOTIDE SEQUENCE [LARGE SCALE GENOMIC DNA]</scope>
    <source>
        <strain evidence="2 5">NBRC 102219</strain>
    </source>
</reference>